<reference evidence="1" key="1">
    <citation type="journal article" date="2021" name="Proc. Natl. Acad. Sci. U.S.A.">
        <title>A Catalog of Tens of Thousands of Viruses from Human Metagenomes Reveals Hidden Associations with Chronic Diseases.</title>
        <authorList>
            <person name="Tisza M.J."/>
            <person name="Buck C.B."/>
        </authorList>
    </citation>
    <scope>NUCLEOTIDE SEQUENCE</scope>
    <source>
        <strain evidence="1">CtUT63</strain>
    </source>
</reference>
<sequence length="232" mass="26903">MQTIGKAQVIAQAWEDSLLGRIPKDEKDYPEWYKNRLDLCKKCPKNSSNIAFFKLPAKVLLQRLMGRQACSLCGCFIKEKAWMKTEVCPLKFVEGEKAKWNAMEVITADHNDFNIECPNDSFDIGLTDDESEFYLNIFDQKIGDKIEIVLFITHKDGFHVKDHHLSCGCIGNVSYNKHPDNENRTIFRMTLDTSKYTEGHFEKHLSLIGYTKDDPERNFKHFPLRIIGEAYK</sequence>
<accession>A0A8S5Q7Y5</accession>
<name>A0A8S5Q7Y5_9CAUD</name>
<evidence type="ECO:0000313" key="1">
    <source>
        <dbReference type="EMBL" id="DAE14853.1"/>
    </source>
</evidence>
<protein>
    <submittedName>
        <fullName evidence="1">Uncharacterized protein</fullName>
    </submittedName>
</protein>
<dbReference type="EMBL" id="BK015595">
    <property type="protein sequence ID" value="DAE14853.1"/>
    <property type="molecule type" value="Genomic_DNA"/>
</dbReference>
<organism evidence="1">
    <name type="scientific">Podoviridae sp. ctUT63</name>
    <dbReference type="NCBI Taxonomy" id="2825253"/>
    <lineage>
        <taxon>Viruses</taxon>
        <taxon>Duplodnaviria</taxon>
        <taxon>Heunggongvirae</taxon>
        <taxon>Uroviricota</taxon>
        <taxon>Caudoviricetes</taxon>
    </lineage>
</organism>
<proteinExistence type="predicted"/>